<dbReference type="InterPro" id="IPR057207">
    <property type="entry name" value="FBXL15_LRR"/>
</dbReference>
<dbReference type="InterPro" id="IPR001810">
    <property type="entry name" value="F-box_dom"/>
</dbReference>
<proteinExistence type="predicted"/>
<dbReference type="GO" id="GO:0031146">
    <property type="term" value="P:SCF-dependent proteasomal ubiquitin-dependent protein catabolic process"/>
    <property type="evidence" value="ECO:0007669"/>
    <property type="project" value="TreeGrafter"/>
</dbReference>
<dbReference type="FunFam" id="1.20.1280.50:FF:000005">
    <property type="entry name" value="F-box/LRR-repeat protein 3 isoform X1"/>
    <property type="match status" value="1"/>
</dbReference>
<dbReference type="GO" id="GO:0019005">
    <property type="term" value="C:SCF ubiquitin ligase complex"/>
    <property type="evidence" value="ECO:0007669"/>
    <property type="project" value="TreeGrafter"/>
</dbReference>
<evidence type="ECO:0000313" key="3">
    <source>
        <dbReference type="EMBL" id="KAJ6829080.1"/>
    </source>
</evidence>
<organism evidence="3 4">
    <name type="scientific">Iris pallida</name>
    <name type="common">Sweet iris</name>
    <dbReference type="NCBI Taxonomy" id="29817"/>
    <lineage>
        <taxon>Eukaryota</taxon>
        <taxon>Viridiplantae</taxon>
        <taxon>Streptophyta</taxon>
        <taxon>Embryophyta</taxon>
        <taxon>Tracheophyta</taxon>
        <taxon>Spermatophyta</taxon>
        <taxon>Magnoliopsida</taxon>
        <taxon>Liliopsida</taxon>
        <taxon>Asparagales</taxon>
        <taxon>Iridaceae</taxon>
        <taxon>Iridoideae</taxon>
        <taxon>Irideae</taxon>
        <taxon>Iris</taxon>
    </lineage>
</organism>
<reference evidence="3" key="2">
    <citation type="submission" date="2023-04" db="EMBL/GenBank/DDBJ databases">
        <authorList>
            <person name="Bruccoleri R.E."/>
            <person name="Oakeley E.J."/>
            <person name="Faust A.-M."/>
            <person name="Dessus-Babus S."/>
            <person name="Altorfer M."/>
            <person name="Burckhardt D."/>
            <person name="Oertli M."/>
            <person name="Naumann U."/>
            <person name="Petersen F."/>
            <person name="Wong J."/>
        </authorList>
    </citation>
    <scope>NUCLEOTIDE SEQUENCE</scope>
    <source>
        <strain evidence="3">GSM-AAB239-AS_SAM_17_03QT</strain>
        <tissue evidence="3">Leaf</tissue>
    </source>
</reference>
<gene>
    <name evidence="3" type="ORF">M6B38_359740</name>
</gene>
<dbReference type="CDD" id="cd22159">
    <property type="entry name" value="F-box_AtTIR1-like"/>
    <property type="match status" value="1"/>
</dbReference>
<dbReference type="InterPro" id="IPR036047">
    <property type="entry name" value="F-box-like_dom_sf"/>
</dbReference>
<dbReference type="SMART" id="SM00367">
    <property type="entry name" value="LRR_CC"/>
    <property type="match status" value="7"/>
</dbReference>
<dbReference type="Pfam" id="PF25372">
    <property type="entry name" value="DUF7885"/>
    <property type="match status" value="1"/>
</dbReference>
<dbReference type="InterPro" id="IPR032675">
    <property type="entry name" value="LRR_dom_sf"/>
</dbReference>
<comment type="caution">
    <text evidence="3">The sequence shown here is derived from an EMBL/GenBank/DDBJ whole genome shotgun (WGS) entry which is preliminary data.</text>
</comment>
<sequence>MGQSGSTASRTASSSSTVRKPTSPATMDPAFTDGPDHSSDLPDECLALVFQLLSSGDRNRCSLVCRRWLSVDAQSRHRLSLDARAALAAAAPAIFARFDSVTKLALKCARRADSIGDEALALISSRCPNLIRLKLRACREVTEAGMAALARNCSGLKKLSCGSCTFGAKGIDTVLRGCPLLEEISIKRLRGLPDASGEQIGPGVAVNSLRSVCLKELHNGQCFGPLIAGAPNLKTLKLLHCSGDWDRLLEEMAKKATGIVEIHLEKLQVTDRGLYGVSACLDLETLHLVKTPECTDIGLAAVAEKCRLLRKIHIDGWRTNRIGDEGLMAVARRCPNLQELVLIGVNPTSLSLGMIAGNCKNLERLALCGSETFGDAEMSCIAAKCGALKKLCIKGCPVSDQGMEAIAEGCPNLVKIKVKKCRGVTLEGADWLRACRETLAVNVEVVAPVKIEDGSMSDDGMMESGMRDQIAGLVEQIAAVDLPSSNDGRPSHWKNRAMFMSRRNFFTAFRRWGGGGGAGGGSSRNLHHM</sequence>
<dbReference type="Pfam" id="PF00646">
    <property type="entry name" value="F-box"/>
    <property type="match status" value="1"/>
</dbReference>
<dbReference type="PANTHER" id="PTHR13318">
    <property type="entry name" value="PARTNER OF PAIRED, ISOFORM B-RELATED"/>
    <property type="match status" value="1"/>
</dbReference>
<dbReference type="GO" id="GO:0005737">
    <property type="term" value="C:cytoplasm"/>
    <property type="evidence" value="ECO:0007669"/>
    <property type="project" value="UniProtKB-ARBA"/>
</dbReference>
<dbReference type="PANTHER" id="PTHR13318:SF92">
    <property type="entry name" value="F-BOX_LRR-REPEAT PROTEIN 8-RELATED"/>
    <property type="match status" value="1"/>
</dbReference>
<dbReference type="AlphaFoldDB" id="A0AAX6GK54"/>
<name>A0AAX6GK54_IRIPA</name>
<dbReference type="FunFam" id="3.80.10.10:FF:000449">
    <property type="entry name" value="F-box protein SKIP2"/>
    <property type="match status" value="1"/>
</dbReference>
<feature type="region of interest" description="Disordered" evidence="1">
    <location>
        <begin position="1"/>
        <end position="36"/>
    </location>
</feature>
<keyword evidence="4" id="KW-1185">Reference proteome</keyword>
<dbReference type="InterPro" id="IPR006553">
    <property type="entry name" value="Leu-rich_rpt_Cys-con_subtyp"/>
</dbReference>
<evidence type="ECO:0000259" key="2">
    <source>
        <dbReference type="SMART" id="SM00256"/>
    </source>
</evidence>
<dbReference type="SUPFAM" id="SSF52047">
    <property type="entry name" value="RNI-like"/>
    <property type="match status" value="1"/>
</dbReference>
<accession>A0AAX6GK54</accession>
<evidence type="ECO:0000256" key="1">
    <source>
        <dbReference type="SAM" id="MobiDB-lite"/>
    </source>
</evidence>
<protein>
    <submittedName>
        <fullName evidence="3">F-box protein-like</fullName>
    </submittedName>
</protein>
<dbReference type="SMART" id="SM00256">
    <property type="entry name" value="FBOX"/>
    <property type="match status" value="1"/>
</dbReference>
<dbReference type="SUPFAM" id="SSF81383">
    <property type="entry name" value="F-box domain"/>
    <property type="match status" value="1"/>
</dbReference>
<reference evidence="3" key="1">
    <citation type="journal article" date="2023" name="GigaByte">
        <title>Genome assembly of the bearded iris, Iris pallida Lam.</title>
        <authorList>
            <person name="Bruccoleri R.E."/>
            <person name="Oakeley E.J."/>
            <person name="Faust A.M.E."/>
            <person name="Altorfer M."/>
            <person name="Dessus-Babus S."/>
            <person name="Burckhardt D."/>
            <person name="Oertli M."/>
            <person name="Naumann U."/>
            <person name="Petersen F."/>
            <person name="Wong J."/>
        </authorList>
    </citation>
    <scope>NUCLEOTIDE SEQUENCE</scope>
    <source>
        <strain evidence="3">GSM-AAB239-AS_SAM_17_03QT</strain>
    </source>
</reference>
<dbReference type="Proteomes" id="UP001140949">
    <property type="component" value="Unassembled WGS sequence"/>
</dbReference>
<dbReference type="EMBL" id="JANAVB010018993">
    <property type="protein sequence ID" value="KAJ6829080.1"/>
    <property type="molecule type" value="Genomic_DNA"/>
</dbReference>
<feature type="compositionally biased region" description="Low complexity" evidence="1">
    <location>
        <begin position="1"/>
        <end position="17"/>
    </location>
</feature>
<feature type="domain" description="F-box" evidence="2">
    <location>
        <begin position="41"/>
        <end position="81"/>
    </location>
</feature>
<dbReference type="Gene3D" id="3.80.10.10">
    <property type="entry name" value="Ribonuclease Inhibitor"/>
    <property type="match status" value="1"/>
</dbReference>
<dbReference type="Gene3D" id="1.20.1280.50">
    <property type="match status" value="1"/>
</dbReference>
<evidence type="ECO:0000313" key="4">
    <source>
        <dbReference type="Proteomes" id="UP001140949"/>
    </source>
</evidence>